<dbReference type="KEGG" id="mech:Q9L42_008860"/>
<accession>A0AAU7P0C2</accession>
<dbReference type="Gene3D" id="1.20.58.340">
    <property type="entry name" value="Magnesium transport protein CorA, transmembrane region"/>
    <property type="match status" value="2"/>
</dbReference>
<evidence type="ECO:0000256" key="8">
    <source>
        <dbReference type="RuleBase" id="RU362010"/>
    </source>
</evidence>
<dbReference type="InterPro" id="IPR004488">
    <property type="entry name" value="Mg/Co-transport_prot_CorA"/>
</dbReference>
<keyword evidence="8" id="KW-0406">Ion transport</keyword>
<evidence type="ECO:0000313" key="10">
    <source>
        <dbReference type="Proteomes" id="UP001225378"/>
    </source>
</evidence>
<dbReference type="Pfam" id="PF01544">
    <property type="entry name" value="CorA"/>
    <property type="match status" value="1"/>
</dbReference>
<dbReference type="NCBIfam" id="TIGR00383">
    <property type="entry name" value="corA"/>
    <property type="match status" value="1"/>
</dbReference>
<comment type="function">
    <text evidence="8">Mediates influx of magnesium ions.</text>
</comment>
<reference evidence="9 10" key="1">
    <citation type="journal article" date="2024" name="Microbiology">
        <title>Methylomarinum rosea sp. nov., a novel halophilic methanotrophic bacterium from the hypersaline Lake Elton.</title>
        <authorList>
            <person name="Suleimanov R.Z."/>
            <person name="Oshkin I.Y."/>
            <person name="Danilova O.V."/>
            <person name="Suzina N.E."/>
            <person name="Dedysh S.N."/>
        </authorList>
    </citation>
    <scope>NUCLEOTIDE SEQUENCE [LARGE SCALE GENOMIC DNA]</scope>
    <source>
        <strain evidence="9 10">Ch1-1</strain>
    </source>
</reference>
<dbReference type="Proteomes" id="UP001225378">
    <property type="component" value="Chromosome"/>
</dbReference>
<evidence type="ECO:0000256" key="4">
    <source>
        <dbReference type="ARBA" id="ARBA00022475"/>
    </source>
</evidence>
<gene>
    <name evidence="8 9" type="primary">corA</name>
    <name evidence="9" type="ORF">Q9L42_008860</name>
</gene>
<dbReference type="Gene3D" id="3.30.460.20">
    <property type="entry name" value="CorA soluble domain-like"/>
    <property type="match status" value="1"/>
</dbReference>
<organism evidence="9 10">
    <name type="scientific">Methylomarinum roseum</name>
    <dbReference type="NCBI Taxonomy" id="3067653"/>
    <lineage>
        <taxon>Bacteria</taxon>
        <taxon>Pseudomonadati</taxon>
        <taxon>Pseudomonadota</taxon>
        <taxon>Gammaproteobacteria</taxon>
        <taxon>Methylococcales</taxon>
        <taxon>Methylococcaceae</taxon>
        <taxon>Methylomarinum</taxon>
    </lineage>
</organism>
<keyword evidence="4 8" id="KW-1003">Cell membrane</keyword>
<evidence type="ECO:0000256" key="5">
    <source>
        <dbReference type="ARBA" id="ARBA00022692"/>
    </source>
</evidence>
<dbReference type="InterPro" id="IPR045861">
    <property type="entry name" value="CorA_cytoplasmic_dom"/>
</dbReference>
<keyword evidence="3 8" id="KW-0813">Transport</keyword>
<dbReference type="SUPFAM" id="SSF144083">
    <property type="entry name" value="Magnesium transport protein CorA, transmembrane region"/>
    <property type="match status" value="1"/>
</dbReference>
<dbReference type="CDD" id="cd12828">
    <property type="entry name" value="TmCorA-like_1"/>
    <property type="match status" value="1"/>
</dbReference>
<evidence type="ECO:0000256" key="1">
    <source>
        <dbReference type="ARBA" id="ARBA00004651"/>
    </source>
</evidence>
<keyword evidence="7 8" id="KW-0472">Membrane</keyword>
<keyword evidence="5 8" id="KW-0812">Transmembrane</keyword>
<protein>
    <recommendedName>
        <fullName evidence="8">Magnesium transport protein CorA</fullName>
    </recommendedName>
</protein>
<comment type="subcellular location">
    <subcellularLocation>
        <location evidence="1">Cell membrane</location>
        <topology evidence="1">Multi-pass membrane protein</topology>
    </subcellularLocation>
    <subcellularLocation>
        <location evidence="8">Membrane</location>
        <topology evidence="8">Multi-pass membrane protein</topology>
    </subcellularLocation>
</comment>
<dbReference type="PANTHER" id="PTHR46494:SF1">
    <property type="entry name" value="CORA FAMILY METAL ION TRANSPORTER (EUROFUNG)"/>
    <property type="match status" value="1"/>
</dbReference>
<sequence length="370" mass="42856">MKFTYPSWHRLHKQNDKEALTSAAAKSGLPPGSLVHIGERHTASCKIYVTQYNADKLEQQEIATLAELNNLPAHGVNTWINIDGLIDTKVVESIGRQFNIHPLVLEDILSTRQRPKLEEHEDYLYVVVKAINADCSEGFSLQYEQISILLLDHYVITFKEKADDTFKPIVNRLHNRKGRLRLCGCDYLTYVIIDTIVDDYFIVEDKLDDVIDPLEDSLLNNPTDNTLHTIQQLRRELIGMKRSISPLRELLTKIQHSDSALLAEKTLRFFNDVHDHVLRVTDALDSYRERIAAMQDIYLSSISHKMNETMKVLTIFASIFIPLTFIAGIYGMNFEYMPELKWRWGYPSLWMLFIIIGVALLLYFKKKKWL</sequence>
<dbReference type="GO" id="GO:0015095">
    <property type="term" value="F:magnesium ion transmembrane transporter activity"/>
    <property type="evidence" value="ECO:0007669"/>
    <property type="project" value="UniProtKB-UniRule"/>
</dbReference>
<dbReference type="GO" id="GO:0005886">
    <property type="term" value="C:plasma membrane"/>
    <property type="evidence" value="ECO:0007669"/>
    <property type="project" value="UniProtKB-SubCell"/>
</dbReference>
<evidence type="ECO:0000256" key="6">
    <source>
        <dbReference type="ARBA" id="ARBA00022989"/>
    </source>
</evidence>
<evidence type="ECO:0000256" key="7">
    <source>
        <dbReference type="ARBA" id="ARBA00023136"/>
    </source>
</evidence>
<keyword evidence="10" id="KW-1185">Reference proteome</keyword>
<dbReference type="FunFam" id="1.20.58.340:FF:000012">
    <property type="entry name" value="Magnesium transport protein CorA"/>
    <property type="match status" value="1"/>
</dbReference>
<dbReference type="PANTHER" id="PTHR46494">
    <property type="entry name" value="CORA FAMILY METAL ION TRANSPORTER (EUROFUNG)"/>
    <property type="match status" value="1"/>
</dbReference>
<dbReference type="AlphaFoldDB" id="A0AAU7P0C2"/>
<keyword evidence="8" id="KW-0460">Magnesium</keyword>
<feature type="transmembrane region" description="Helical" evidence="8">
    <location>
        <begin position="312"/>
        <end position="332"/>
    </location>
</feature>
<feature type="transmembrane region" description="Helical" evidence="8">
    <location>
        <begin position="344"/>
        <end position="364"/>
    </location>
</feature>
<dbReference type="RefSeq" id="WP_305908801.1">
    <property type="nucleotide sequence ID" value="NZ_CP157743.1"/>
</dbReference>
<keyword evidence="6 8" id="KW-1133">Transmembrane helix</keyword>
<dbReference type="GO" id="GO:0050897">
    <property type="term" value="F:cobalt ion binding"/>
    <property type="evidence" value="ECO:0007669"/>
    <property type="project" value="TreeGrafter"/>
</dbReference>
<evidence type="ECO:0000256" key="2">
    <source>
        <dbReference type="ARBA" id="ARBA00009765"/>
    </source>
</evidence>
<dbReference type="InterPro" id="IPR045863">
    <property type="entry name" value="CorA_TM1_TM2"/>
</dbReference>
<proteinExistence type="inferred from homology"/>
<name>A0AAU7P0C2_9GAMM</name>
<dbReference type="InterPro" id="IPR002523">
    <property type="entry name" value="MgTranspt_CorA/ZnTranspt_ZntB"/>
</dbReference>
<dbReference type="SUPFAM" id="SSF143865">
    <property type="entry name" value="CorA soluble domain-like"/>
    <property type="match status" value="1"/>
</dbReference>
<dbReference type="GO" id="GO:0000287">
    <property type="term" value="F:magnesium ion binding"/>
    <property type="evidence" value="ECO:0007669"/>
    <property type="project" value="TreeGrafter"/>
</dbReference>
<comment type="similarity">
    <text evidence="2 8">Belongs to the CorA metal ion transporter (MIT) (TC 1.A.35) family.</text>
</comment>
<dbReference type="EMBL" id="CP157743">
    <property type="protein sequence ID" value="XBS22221.1"/>
    <property type="molecule type" value="Genomic_DNA"/>
</dbReference>
<evidence type="ECO:0000313" key="9">
    <source>
        <dbReference type="EMBL" id="XBS22221.1"/>
    </source>
</evidence>
<dbReference type="GO" id="GO:0015087">
    <property type="term" value="F:cobalt ion transmembrane transporter activity"/>
    <property type="evidence" value="ECO:0007669"/>
    <property type="project" value="UniProtKB-UniRule"/>
</dbReference>
<evidence type="ECO:0000256" key="3">
    <source>
        <dbReference type="ARBA" id="ARBA00022448"/>
    </source>
</evidence>